<dbReference type="InterPro" id="IPR001048">
    <property type="entry name" value="Asp/Glu/Uridylate_kinase"/>
</dbReference>
<evidence type="ECO:0000256" key="7">
    <source>
        <dbReference type="ARBA" id="ARBA00022777"/>
    </source>
</evidence>
<dbReference type="NCBIfam" id="TIGR00761">
    <property type="entry name" value="argB"/>
    <property type="match status" value="1"/>
</dbReference>
<comment type="pathway">
    <text evidence="1">Amino-acid biosynthesis; L-arginine biosynthesis; N(2)-acetyl-L-ornithine from L-glutamate: step 2/4.</text>
</comment>
<keyword evidence="6" id="KW-0547">Nucleotide-binding</keyword>
<dbReference type="GO" id="GO:0005524">
    <property type="term" value="F:ATP binding"/>
    <property type="evidence" value="ECO:0007669"/>
    <property type="project" value="UniProtKB-KW"/>
</dbReference>
<dbReference type="CDD" id="cd04250">
    <property type="entry name" value="AAK_NAGK-C"/>
    <property type="match status" value="1"/>
</dbReference>
<dbReference type="FunFam" id="3.40.1160.10:FF:000004">
    <property type="entry name" value="Acetylglutamate kinase"/>
    <property type="match status" value="1"/>
</dbReference>
<keyword evidence="7 10" id="KW-0418">Kinase</keyword>
<dbReference type="InterPro" id="IPR004662">
    <property type="entry name" value="AcgluKinase_fam"/>
</dbReference>
<dbReference type="Pfam" id="PF00696">
    <property type="entry name" value="AA_kinase"/>
    <property type="match status" value="1"/>
</dbReference>
<evidence type="ECO:0000256" key="8">
    <source>
        <dbReference type="ARBA" id="ARBA00022840"/>
    </source>
</evidence>
<dbReference type="HAMAP" id="MF_00082">
    <property type="entry name" value="ArgB"/>
    <property type="match status" value="1"/>
</dbReference>
<dbReference type="InterPro" id="IPR001057">
    <property type="entry name" value="Glu/AcGlu_kinase"/>
</dbReference>
<evidence type="ECO:0000256" key="5">
    <source>
        <dbReference type="ARBA" id="ARBA00022679"/>
    </source>
</evidence>
<evidence type="ECO:0000256" key="3">
    <source>
        <dbReference type="ARBA" id="ARBA00022571"/>
    </source>
</evidence>
<dbReference type="GO" id="GO:0005737">
    <property type="term" value="C:cytoplasm"/>
    <property type="evidence" value="ECO:0007669"/>
    <property type="project" value="InterPro"/>
</dbReference>
<dbReference type="GO" id="GO:0006526">
    <property type="term" value="P:L-arginine biosynthetic process"/>
    <property type="evidence" value="ECO:0007669"/>
    <property type="project" value="UniProtKB-KW"/>
</dbReference>
<dbReference type="InterPro" id="IPR036393">
    <property type="entry name" value="AceGlu_kinase-like_sf"/>
</dbReference>
<dbReference type="EMBL" id="FPHH01000090">
    <property type="protein sequence ID" value="SFV65852.1"/>
    <property type="molecule type" value="Genomic_DNA"/>
</dbReference>
<dbReference type="EC" id="2.7.2.8" evidence="2"/>
<keyword evidence="8" id="KW-0067">ATP-binding</keyword>
<protein>
    <recommendedName>
        <fullName evidence="2">acetylglutamate kinase</fullName>
        <ecNumber evidence="2">2.7.2.8</ecNumber>
    </recommendedName>
</protein>
<evidence type="ECO:0000256" key="4">
    <source>
        <dbReference type="ARBA" id="ARBA00022605"/>
    </source>
</evidence>
<dbReference type="InterPro" id="IPR037528">
    <property type="entry name" value="ArgB"/>
</dbReference>
<evidence type="ECO:0000259" key="9">
    <source>
        <dbReference type="Pfam" id="PF00696"/>
    </source>
</evidence>
<dbReference type="PIRSF" id="PIRSF000728">
    <property type="entry name" value="NAGK"/>
    <property type="match status" value="1"/>
</dbReference>
<keyword evidence="4" id="KW-0028">Amino-acid biosynthesis</keyword>
<sequence length="285" mass="30747">MISKKIETAKTLLDALPYIKQYQNEIFVIKYGGSAQINPELKEKFAQDIILLYLVGIKPVVVHGGGNRISAMLDKLQLGTEFVDGMRVTTEQVMEVVEMVLSGSINKEITALLNLHGGKAIGISGKDANFIVAEPKADGKYGLVGEIVDVDNKVIENLIHEGFIPVIAPIGSGNAINHPGFNINADLAASKIAAKLKAKKILFMTDIVGVLDKEKNLLETLTEKEIEDYKADGTIYGGMIPKVDACLEAVDAGVQKAHIIDGRVEHSILLEIFTNDGVGTVIKKA</sequence>
<proteinExistence type="inferred from homology"/>
<accession>A0A1W1CJG1</accession>
<keyword evidence="3" id="KW-0055">Arginine biosynthesis</keyword>
<evidence type="ECO:0000256" key="1">
    <source>
        <dbReference type="ARBA" id="ARBA00004828"/>
    </source>
</evidence>
<dbReference type="InterPro" id="IPR041727">
    <property type="entry name" value="NAGK-C"/>
</dbReference>
<gene>
    <name evidence="10" type="ORF">MNB_SM-5-627</name>
</gene>
<name>A0A1W1CJG1_9ZZZZ</name>
<reference evidence="10" key="1">
    <citation type="submission" date="2016-10" db="EMBL/GenBank/DDBJ databases">
        <authorList>
            <person name="de Groot N.N."/>
        </authorList>
    </citation>
    <scope>NUCLEOTIDE SEQUENCE</scope>
</reference>
<organism evidence="10">
    <name type="scientific">hydrothermal vent metagenome</name>
    <dbReference type="NCBI Taxonomy" id="652676"/>
    <lineage>
        <taxon>unclassified sequences</taxon>
        <taxon>metagenomes</taxon>
        <taxon>ecological metagenomes</taxon>
    </lineage>
</organism>
<evidence type="ECO:0000313" key="10">
    <source>
        <dbReference type="EMBL" id="SFV65852.1"/>
    </source>
</evidence>
<keyword evidence="5 10" id="KW-0808">Transferase</keyword>
<dbReference type="AlphaFoldDB" id="A0A1W1CJG1"/>
<dbReference type="Gene3D" id="3.40.1160.10">
    <property type="entry name" value="Acetylglutamate kinase-like"/>
    <property type="match status" value="1"/>
</dbReference>
<dbReference type="GO" id="GO:0003991">
    <property type="term" value="F:acetylglutamate kinase activity"/>
    <property type="evidence" value="ECO:0007669"/>
    <property type="project" value="UniProtKB-EC"/>
</dbReference>
<dbReference type="PRINTS" id="PR00474">
    <property type="entry name" value="GLU5KINASE"/>
</dbReference>
<feature type="domain" description="Aspartate/glutamate/uridylate kinase" evidence="9">
    <location>
        <begin position="26"/>
        <end position="261"/>
    </location>
</feature>
<dbReference type="SUPFAM" id="SSF53633">
    <property type="entry name" value="Carbamate kinase-like"/>
    <property type="match status" value="1"/>
</dbReference>
<dbReference type="PANTHER" id="PTHR23342">
    <property type="entry name" value="N-ACETYLGLUTAMATE SYNTHASE"/>
    <property type="match status" value="1"/>
</dbReference>
<evidence type="ECO:0000256" key="6">
    <source>
        <dbReference type="ARBA" id="ARBA00022741"/>
    </source>
</evidence>
<dbReference type="PANTHER" id="PTHR23342:SF0">
    <property type="entry name" value="N-ACETYLGLUTAMATE SYNTHASE, MITOCHONDRIAL"/>
    <property type="match status" value="1"/>
</dbReference>
<evidence type="ECO:0000256" key="2">
    <source>
        <dbReference type="ARBA" id="ARBA00013065"/>
    </source>
</evidence>